<reference evidence="1" key="1">
    <citation type="submission" date="2021-06" db="EMBL/GenBank/DDBJ databases">
        <authorList>
            <person name="Kallberg Y."/>
            <person name="Tangrot J."/>
            <person name="Rosling A."/>
        </authorList>
    </citation>
    <scope>NUCLEOTIDE SEQUENCE</scope>
    <source>
        <strain evidence="1">MA461A</strain>
    </source>
</reference>
<proteinExistence type="predicted"/>
<keyword evidence="2" id="KW-1185">Reference proteome</keyword>
<comment type="caution">
    <text evidence="1">The sequence shown here is derived from an EMBL/GenBank/DDBJ whole genome shotgun (WGS) entry which is preliminary data.</text>
</comment>
<dbReference type="Proteomes" id="UP000789920">
    <property type="component" value="Unassembled WGS sequence"/>
</dbReference>
<sequence length="101" mass="11318">AEKQVTSGNLARALQRMPNIMNVDVAQQLAEINTTLQNINSTITTMQNNMTTMQNDITTIQNNMTTMQTIRKRVNLEIVPDFNGNVPPNYPRSIDAIRALS</sequence>
<name>A0ACA9RZK3_9GLOM</name>
<gene>
    <name evidence="1" type="ORF">RPERSI_LOCUS24705</name>
</gene>
<protein>
    <submittedName>
        <fullName evidence="1">19171_t:CDS:1</fullName>
    </submittedName>
</protein>
<organism evidence="1 2">
    <name type="scientific">Racocetra persica</name>
    <dbReference type="NCBI Taxonomy" id="160502"/>
    <lineage>
        <taxon>Eukaryota</taxon>
        <taxon>Fungi</taxon>
        <taxon>Fungi incertae sedis</taxon>
        <taxon>Mucoromycota</taxon>
        <taxon>Glomeromycotina</taxon>
        <taxon>Glomeromycetes</taxon>
        <taxon>Diversisporales</taxon>
        <taxon>Gigasporaceae</taxon>
        <taxon>Racocetra</taxon>
    </lineage>
</organism>
<feature type="non-terminal residue" evidence="1">
    <location>
        <position position="1"/>
    </location>
</feature>
<evidence type="ECO:0000313" key="1">
    <source>
        <dbReference type="EMBL" id="CAG8817534.1"/>
    </source>
</evidence>
<evidence type="ECO:0000313" key="2">
    <source>
        <dbReference type="Proteomes" id="UP000789920"/>
    </source>
</evidence>
<accession>A0ACA9RZK3</accession>
<dbReference type="EMBL" id="CAJVQC010079922">
    <property type="protein sequence ID" value="CAG8817534.1"/>
    <property type="molecule type" value="Genomic_DNA"/>
</dbReference>
<feature type="non-terminal residue" evidence="1">
    <location>
        <position position="101"/>
    </location>
</feature>